<keyword evidence="13 14" id="KW-0472">Membrane</keyword>
<evidence type="ECO:0000256" key="5">
    <source>
        <dbReference type="ARBA" id="ARBA00022553"/>
    </source>
</evidence>
<dbReference type="RefSeq" id="WP_078498256.1">
    <property type="nucleotide sequence ID" value="NZ_MSZX01000003.1"/>
</dbReference>
<dbReference type="SMART" id="SM00388">
    <property type="entry name" value="HisKA"/>
    <property type="match status" value="1"/>
</dbReference>
<accession>A0A1T2XH91</accession>
<feature type="transmembrane region" description="Helical" evidence="14">
    <location>
        <begin position="179"/>
        <end position="199"/>
    </location>
</feature>
<keyword evidence="18" id="KW-1185">Reference proteome</keyword>
<dbReference type="PROSITE" id="PS50885">
    <property type="entry name" value="HAMP"/>
    <property type="match status" value="1"/>
</dbReference>
<dbReference type="InterPro" id="IPR036890">
    <property type="entry name" value="HATPase_C_sf"/>
</dbReference>
<dbReference type="AlphaFoldDB" id="A0A1T2XH91"/>
<dbReference type="PROSITE" id="PS50109">
    <property type="entry name" value="HIS_KIN"/>
    <property type="match status" value="1"/>
</dbReference>
<dbReference type="SUPFAM" id="SSF47384">
    <property type="entry name" value="Homodimeric domain of signal transducing histidine kinase"/>
    <property type="match status" value="1"/>
</dbReference>
<dbReference type="GO" id="GO:0005524">
    <property type="term" value="F:ATP binding"/>
    <property type="evidence" value="ECO:0007669"/>
    <property type="project" value="UniProtKB-KW"/>
</dbReference>
<dbReference type="InterPro" id="IPR003594">
    <property type="entry name" value="HATPase_dom"/>
</dbReference>
<evidence type="ECO:0000256" key="3">
    <source>
        <dbReference type="ARBA" id="ARBA00012438"/>
    </source>
</evidence>
<dbReference type="Gene3D" id="3.30.565.10">
    <property type="entry name" value="Histidine kinase-like ATPase, C-terminal domain"/>
    <property type="match status" value="1"/>
</dbReference>
<dbReference type="GO" id="GO:0000155">
    <property type="term" value="F:phosphorelay sensor kinase activity"/>
    <property type="evidence" value="ECO:0007669"/>
    <property type="project" value="InterPro"/>
</dbReference>
<evidence type="ECO:0000256" key="14">
    <source>
        <dbReference type="SAM" id="Phobius"/>
    </source>
</evidence>
<dbReference type="GO" id="GO:0005886">
    <property type="term" value="C:plasma membrane"/>
    <property type="evidence" value="ECO:0007669"/>
    <property type="project" value="UniProtKB-SubCell"/>
</dbReference>
<keyword evidence="9" id="KW-0418">Kinase</keyword>
<dbReference type="EMBL" id="MSZX01000003">
    <property type="protein sequence ID" value="OPA79257.1"/>
    <property type="molecule type" value="Genomic_DNA"/>
</dbReference>
<evidence type="ECO:0000256" key="11">
    <source>
        <dbReference type="ARBA" id="ARBA00022989"/>
    </source>
</evidence>
<feature type="domain" description="HAMP" evidence="16">
    <location>
        <begin position="200"/>
        <end position="252"/>
    </location>
</feature>
<dbReference type="Gene3D" id="1.10.287.130">
    <property type="match status" value="1"/>
</dbReference>
<dbReference type="STRING" id="1324314.BVG16_09190"/>
<evidence type="ECO:0000313" key="17">
    <source>
        <dbReference type="EMBL" id="OPA79257.1"/>
    </source>
</evidence>
<gene>
    <name evidence="17" type="ORF">BVG16_09190</name>
</gene>
<dbReference type="InterPro" id="IPR003660">
    <property type="entry name" value="HAMP_dom"/>
</dbReference>
<sequence>MKKAIRKPRESKWFARQSLRSQYLLIVLGSFLFIPVVMPIVSVSYIVFGNMMNGNPKDDLKYGNASDVRAMWYAAAAEMEGKSTPQINLRLHELKAQYPEASIFWVNSAGATELELPPQAGIPDLWMPSDAVAFMKKSVNTDPYTVVAFMGKDNAHSSFMVLQMPRDLFERPATIGTPVYIAIIFTMFVLFVTISILFFRHIQRRLLHLQSAMALQDEHGIPKPVELRRTDEIGGLEAAFNGMIEQLHISRERQLEEEALRKSLIANLSHDLRTPLTVMSGHLYGLREEALSDRGRNSLSIVQDKVSGLSELIDNLLTHTLMTSGRYQLSPEPLDVLRLARESAAGWYPIWERENMEVEVLLPEEAWVWNVDKAGFQRILDNLFQNIVRHASQGGYIGLFVEQHAGRSALVIADRGTGIHSESGAKGAGIGLVIVNYLIVEMGLGLETDSSSEGTRIYIYERKK</sequence>
<dbReference type="SMART" id="SM00304">
    <property type="entry name" value="HAMP"/>
    <property type="match status" value="1"/>
</dbReference>
<proteinExistence type="predicted"/>
<dbReference type="Gene3D" id="6.10.340.10">
    <property type="match status" value="1"/>
</dbReference>
<keyword evidence="12" id="KW-0902">Two-component regulatory system</keyword>
<dbReference type="InterPro" id="IPR036097">
    <property type="entry name" value="HisK_dim/P_sf"/>
</dbReference>
<evidence type="ECO:0000256" key="6">
    <source>
        <dbReference type="ARBA" id="ARBA00022679"/>
    </source>
</evidence>
<evidence type="ECO:0000256" key="9">
    <source>
        <dbReference type="ARBA" id="ARBA00022777"/>
    </source>
</evidence>
<evidence type="ECO:0000313" key="18">
    <source>
        <dbReference type="Proteomes" id="UP000190188"/>
    </source>
</evidence>
<keyword evidence="8" id="KW-0547">Nucleotide-binding</keyword>
<dbReference type="InterPro" id="IPR003661">
    <property type="entry name" value="HisK_dim/P_dom"/>
</dbReference>
<dbReference type="Pfam" id="PF00512">
    <property type="entry name" value="HisKA"/>
    <property type="match status" value="1"/>
</dbReference>
<dbReference type="PANTHER" id="PTHR45528">
    <property type="entry name" value="SENSOR HISTIDINE KINASE CPXA"/>
    <property type="match status" value="1"/>
</dbReference>
<feature type="transmembrane region" description="Helical" evidence="14">
    <location>
        <begin position="21"/>
        <end position="48"/>
    </location>
</feature>
<dbReference type="OrthoDB" id="14660at2"/>
<evidence type="ECO:0000256" key="10">
    <source>
        <dbReference type="ARBA" id="ARBA00022840"/>
    </source>
</evidence>
<organism evidence="17 18">
    <name type="scientific">Paenibacillus selenitireducens</name>
    <dbReference type="NCBI Taxonomy" id="1324314"/>
    <lineage>
        <taxon>Bacteria</taxon>
        <taxon>Bacillati</taxon>
        <taxon>Bacillota</taxon>
        <taxon>Bacilli</taxon>
        <taxon>Bacillales</taxon>
        <taxon>Paenibacillaceae</taxon>
        <taxon>Paenibacillus</taxon>
    </lineage>
</organism>
<dbReference type="InterPro" id="IPR005467">
    <property type="entry name" value="His_kinase_dom"/>
</dbReference>
<comment type="subcellular location">
    <subcellularLocation>
        <location evidence="2">Cell membrane</location>
        <topology evidence="2">Multi-pass membrane protein</topology>
    </subcellularLocation>
</comment>
<dbReference type="Pfam" id="PF02518">
    <property type="entry name" value="HATPase_c"/>
    <property type="match status" value="1"/>
</dbReference>
<keyword evidence="11 14" id="KW-1133">Transmembrane helix</keyword>
<dbReference type="InterPro" id="IPR050398">
    <property type="entry name" value="HssS/ArlS-like"/>
</dbReference>
<dbReference type="SUPFAM" id="SSF55874">
    <property type="entry name" value="ATPase domain of HSP90 chaperone/DNA topoisomerase II/histidine kinase"/>
    <property type="match status" value="1"/>
</dbReference>
<evidence type="ECO:0000256" key="13">
    <source>
        <dbReference type="ARBA" id="ARBA00023136"/>
    </source>
</evidence>
<evidence type="ECO:0000256" key="7">
    <source>
        <dbReference type="ARBA" id="ARBA00022692"/>
    </source>
</evidence>
<feature type="domain" description="Histidine kinase" evidence="15">
    <location>
        <begin position="267"/>
        <end position="464"/>
    </location>
</feature>
<evidence type="ECO:0000256" key="4">
    <source>
        <dbReference type="ARBA" id="ARBA00022475"/>
    </source>
</evidence>
<dbReference type="Proteomes" id="UP000190188">
    <property type="component" value="Unassembled WGS sequence"/>
</dbReference>
<evidence type="ECO:0000256" key="8">
    <source>
        <dbReference type="ARBA" id="ARBA00022741"/>
    </source>
</evidence>
<protein>
    <recommendedName>
        <fullName evidence="3">histidine kinase</fullName>
        <ecNumber evidence="3">2.7.13.3</ecNumber>
    </recommendedName>
</protein>
<dbReference type="SMART" id="SM00387">
    <property type="entry name" value="HATPase_c"/>
    <property type="match status" value="1"/>
</dbReference>
<keyword evidence="6" id="KW-0808">Transferase</keyword>
<dbReference type="CDD" id="cd06225">
    <property type="entry name" value="HAMP"/>
    <property type="match status" value="1"/>
</dbReference>
<keyword evidence="5" id="KW-0597">Phosphoprotein</keyword>
<dbReference type="CDD" id="cd00082">
    <property type="entry name" value="HisKA"/>
    <property type="match status" value="1"/>
</dbReference>
<evidence type="ECO:0000256" key="12">
    <source>
        <dbReference type="ARBA" id="ARBA00023012"/>
    </source>
</evidence>
<keyword evidence="4" id="KW-1003">Cell membrane</keyword>
<dbReference type="PANTHER" id="PTHR45528:SF9">
    <property type="entry name" value="SENSOR HISTIDINE KINASE YBDK"/>
    <property type="match status" value="1"/>
</dbReference>
<reference evidence="17 18" key="1">
    <citation type="submission" date="2017-01" db="EMBL/GenBank/DDBJ databases">
        <title>Genome analysis of Paenibacillus selenitrireducens ES3-24.</title>
        <authorList>
            <person name="Xu D."/>
            <person name="Yao R."/>
            <person name="Zheng S."/>
        </authorList>
    </citation>
    <scope>NUCLEOTIDE SEQUENCE [LARGE SCALE GENOMIC DNA]</scope>
    <source>
        <strain evidence="17 18">ES3-24</strain>
    </source>
</reference>
<evidence type="ECO:0000256" key="1">
    <source>
        <dbReference type="ARBA" id="ARBA00000085"/>
    </source>
</evidence>
<name>A0A1T2XH91_9BACL</name>
<comment type="caution">
    <text evidence="17">The sequence shown here is derived from an EMBL/GenBank/DDBJ whole genome shotgun (WGS) entry which is preliminary data.</text>
</comment>
<evidence type="ECO:0000256" key="2">
    <source>
        <dbReference type="ARBA" id="ARBA00004651"/>
    </source>
</evidence>
<keyword evidence="10" id="KW-0067">ATP-binding</keyword>
<evidence type="ECO:0000259" key="16">
    <source>
        <dbReference type="PROSITE" id="PS50885"/>
    </source>
</evidence>
<comment type="catalytic activity">
    <reaction evidence="1">
        <text>ATP + protein L-histidine = ADP + protein N-phospho-L-histidine.</text>
        <dbReference type="EC" id="2.7.13.3"/>
    </reaction>
</comment>
<evidence type="ECO:0000259" key="15">
    <source>
        <dbReference type="PROSITE" id="PS50109"/>
    </source>
</evidence>
<keyword evidence="7 14" id="KW-0812">Transmembrane</keyword>
<dbReference type="EC" id="2.7.13.3" evidence="3"/>